<evidence type="ECO:0000256" key="3">
    <source>
        <dbReference type="ARBA" id="ARBA00022832"/>
    </source>
</evidence>
<dbReference type="Gene3D" id="3.40.47.10">
    <property type="match status" value="1"/>
</dbReference>
<dbReference type="GO" id="GO:0033818">
    <property type="term" value="F:beta-ketoacyl-acyl-carrier-protein synthase III activity"/>
    <property type="evidence" value="ECO:0007669"/>
    <property type="project" value="UniProtKB-EC"/>
</dbReference>
<keyword evidence="6" id="KW-0012">Acyltransferase</keyword>
<dbReference type="Proteomes" id="UP000263489">
    <property type="component" value="Unassembled WGS sequence"/>
</dbReference>
<reference evidence="6 7" key="1">
    <citation type="journal article" date="2018" name="Nat. Biotechnol.">
        <title>A standardized bacterial taxonomy based on genome phylogeny substantially revises the tree of life.</title>
        <authorList>
            <person name="Parks D.H."/>
            <person name="Chuvochina M."/>
            <person name="Waite D.W."/>
            <person name="Rinke C."/>
            <person name="Skarshewski A."/>
            <person name="Chaumeil P.A."/>
            <person name="Hugenholtz P."/>
        </authorList>
    </citation>
    <scope>NUCLEOTIDE SEQUENCE [LARGE SCALE GENOMIC DNA]</scope>
    <source>
        <strain evidence="6">UBA9380</strain>
    </source>
</reference>
<dbReference type="EC" id="2.3.1.180" evidence="6"/>
<evidence type="ECO:0000313" key="7">
    <source>
        <dbReference type="Proteomes" id="UP000263489"/>
    </source>
</evidence>
<dbReference type="EMBL" id="DNNA01000029">
    <property type="protein sequence ID" value="HBC33046.1"/>
    <property type="molecule type" value="Genomic_DNA"/>
</dbReference>
<keyword evidence="5" id="KW-0275">Fatty acid biosynthesis</keyword>
<dbReference type="PANTHER" id="PTHR43091">
    <property type="entry name" value="3-OXOACYL-[ACYL-CARRIER-PROTEIN] SYNTHASE"/>
    <property type="match status" value="1"/>
</dbReference>
<evidence type="ECO:0000256" key="2">
    <source>
        <dbReference type="ARBA" id="ARBA00022516"/>
    </source>
</evidence>
<comment type="similarity">
    <text evidence="1">Belongs to the thiolase-like superfamily. FabH family.</text>
</comment>
<comment type="caution">
    <text evidence="6">The sequence shown here is derived from an EMBL/GenBank/DDBJ whole genome shotgun (WGS) entry which is preliminary data.</text>
</comment>
<accession>A0A352INL3</accession>
<dbReference type="PANTHER" id="PTHR43091:SF1">
    <property type="entry name" value="BETA-KETOACYL-[ACYL-CARRIER-PROTEIN] SYNTHASE III, CHLOROPLASTIC"/>
    <property type="match status" value="1"/>
</dbReference>
<dbReference type="InterPro" id="IPR016039">
    <property type="entry name" value="Thiolase-like"/>
</dbReference>
<evidence type="ECO:0000256" key="5">
    <source>
        <dbReference type="ARBA" id="ARBA00023160"/>
    </source>
</evidence>
<gene>
    <name evidence="6" type="ORF">DC045_01705</name>
</gene>
<organism evidence="6 7">
    <name type="scientific">Marinobacter adhaerens</name>
    <dbReference type="NCBI Taxonomy" id="1033846"/>
    <lineage>
        <taxon>Bacteria</taxon>
        <taxon>Pseudomonadati</taxon>
        <taxon>Pseudomonadota</taxon>
        <taxon>Gammaproteobacteria</taxon>
        <taxon>Pseudomonadales</taxon>
        <taxon>Marinobacteraceae</taxon>
        <taxon>Marinobacter</taxon>
    </lineage>
</organism>
<name>A0A352INL3_9GAMM</name>
<feature type="non-terminal residue" evidence="6">
    <location>
        <position position="41"/>
    </location>
</feature>
<evidence type="ECO:0000256" key="1">
    <source>
        <dbReference type="ARBA" id="ARBA00008642"/>
    </source>
</evidence>
<keyword evidence="3" id="KW-0276">Fatty acid metabolism</keyword>
<proteinExistence type="inferred from homology"/>
<dbReference type="GO" id="GO:0006633">
    <property type="term" value="P:fatty acid biosynthetic process"/>
    <property type="evidence" value="ECO:0007669"/>
    <property type="project" value="UniProtKB-KW"/>
</dbReference>
<keyword evidence="6" id="KW-0808">Transferase</keyword>
<dbReference type="AlphaFoldDB" id="A0A352INL3"/>
<keyword evidence="2" id="KW-0444">Lipid biosynthesis</keyword>
<sequence>MTFARITGTGSYLPENIVTNKDLEKMVDTTDQWIRERTGIE</sequence>
<keyword evidence="4" id="KW-0443">Lipid metabolism</keyword>
<evidence type="ECO:0000313" key="6">
    <source>
        <dbReference type="EMBL" id="HBC33046.1"/>
    </source>
</evidence>
<protein>
    <submittedName>
        <fullName evidence="6">3-oxoacyl-ACP synthase</fullName>
        <ecNumber evidence="6">2.3.1.180</ecNumber>
    </submittedName>
</protein>
<dbReference type="SUPFAM" id="SSF53901">
    <property type="entry name" value="Thiolase-like"/>
    <property type="match status" value="1"/>
</dbReference>
<evidence type="ECO:0000256" key="4">
    <source>
        <dbReference type="ARBA" id="ARBA00023098"/>
    </source>
</evidence>